<feature type="chain" id="PRO_5018330412" description="Bacterial virulence factor lipase N-terminal domain-containing protein" evidence="2">
    <location>
        <begin position="27"/>
        <end position="855"/>
    </location>
</feature>
<dbReference type="EMBL" id="RJVO01000003">
    <property type="protein sequence ID" value="ROH91132.1"/>
    <property type="molecule type" value="Genomic_DNA"/>
</dbReference>
<evidence type="ECO:0000256" key="1">
    <source>
        <dbReference type="SAM" id="MobiDB-lite"/>
    </source>
</evidence>
<accession>A0A3N0VEM8</accession>
<feature type="region of interest" description="Disordered" evidence="1">
    <location>
        <begin position="32"/>
        <end position="66"/>
    </location>
</feature>
<feature type="compositionally biased region" description="Basic and acidic residues" evidence="1">
    <location>
        <begin position="779"/>
        <end position="790"/>
    </location>
</feature>
<organism evidence="3 4">
    <name type="scientific">Stagnimonas aquatica</name>
    <dbReference type="NCBI Taxonomy" id="2689987"/>
    <lineage>
        <taxon>Bacteria</taxon>
        <taxon>Pseudomonadati</taxon>
        <taxon>Pseudomonadota</taxon>
        <taxon>Gammaproteobacteria</taxon>
        <taxon>Nevskiales</taxon>
        <taxon>Nevskiaceae</taxon>
        <taxon>Stagnimonas</taxon>
    </lineage>
</organism>
<feature type="compositionally biased region" description="Pro residues" evidence="1">
    <location>
        <begin position="796"/>
        <end position="807"/>
    </location>
</feature>
<dbReference type="PROSITE" id="PS51257">
    <property type="entry name" value="PROKAR_LIPOPROTEIN"/>
    <property type="match status" value="1"/>
</dbReference>
<comment type="caution">
    <text evidence="3">The sequence shown here is derived from an EMBL/GenBank/DDBJ whole genome shotgun (WGS) entry which is preliminary data.</text>
</comment>
<keyword evidence="2" id="KW-0732">Signal</keyword>
<protein>
    <recommendedName>
        <fullName evidence="5">Bacterial virulence factor lipase N-terminal domain-containing protein</fullName>
    </recommendedName>
</protein>
<gene>
    <name evidence="3" type="ORF">ED208_09240</name>
</gene>
<evidence type="ECO:0000313" key="3">
    <source>
        <dbReference type="EMBL" id="ROH91132.1"/>
    </source>
</evidence>
<proteinExistence type="predicted"/>
<dbReference type="AlphaFoldDB" id="A0A3N0VEM8"/>
<dbReference type="RefSeq" id="WP_123211587.1">
    <property type="nucleotide sequence ID" value="NZ_RJVO01000003.1"/>
</dbReference>
<evidence type="ECO:0000313" key="4">
    <source>
        <dbReference type="Proteomes" id="UP000282106"/>
    </source>
</evidence>
<name>A0A3N0VEM8_9GAMM</name>
<dbReference type="InterPro" id="IPR029058">
    <property type="entry name" value="AB_hydrolase_fold"/>
</dbReference>
<keyword evidence="4" id="KW-1185">Reference proteome</keyword>
<dbReference type="InParanoid" id="A0A3N0VEM8"/>
<dbReference type="SUPFAM" id="SSF53474">
    <property type="entry name" value="alpha/beta-Hydrolases"/>
    <property type="match status" value="1"/>
</dbReference>
<feature type="region of interest" description="Disordered" evidence="1">
    <location>
        <begin position="775"/>
        <end position="833"/>
    </location>
</feature>
<reference evidence="3 4" key="1">
    <citation type="submission" date="2018-10" db="EMBL/GenBank/DDBJ databases">
        <authorList>
            <person name="Chen W.-M."/>
        </authorList>
    </citation>
    <scope>NUCLEOTIDE SEQUENCE [LARGE SCALE GENOMIC DNA]</scope>
    <source>
        <strain evidence="3 4">THS-13</strain>
    </source>
</reference>
<evidence type="ECO:0000256" key="2">
    <source>
        <dbReference type="SAM" id="SignalP"/>
    </source>
</evidence>
<feature type="compositionally biased region" description="Gly residues" evidence="1">
    <location>
        <begin position="35"/>
        <end position="47"/>
    </location>
</feature>
<dbReference type="Proteomes" id="UP000282106">
    <property type="component" value="Unassembled WGS sequence"/>
</dbReference>
<feature type="compositionally biased region" description="Pro residues" evidence="1">
    <location>
        <begin position="49"/>
        <end position="64"/>
    </location>
</feature>
<feature type="signal peptide" evidence="2">
    <location>
        <begin position="1"/>
        <end position="26"/>
    </location>
</feature>
<dbReference type="Gene3D" id="3.40.50.1820">
    <property type="entry name" value="alpha/beta hydrolase"/>
    <property type="match status" value="1"/>
</dbReference>
<sequence>MSQFRLHPARVAGVLAVALAAALALAACGESSKPSGGGVPGGGGGDPGIPAPPAPVDNSPPPPAASLDSSVLQDLLSFDRCDFLNREYCMFPWPNNWFTTADSSTDTGLRINLNPLSMPSNVLGKPLDPSDWNRNDGFSPGQAILVRIPGLDLAKTGAVPLTDIAKSYAHDAPIEVIDADTGERQLIWAEMDANITKFEGCDTLGIVATLGNLLGEVGLPGVDSVETLANTLRGYCGQLPAISNPLVDPGPALIIRPAKNFTPGHRYIVVLRNLKDTDGKAIEAPAAFRIYRDNHSSSLPMVEGRRAHFEDLFTSLGKAGIPRGELFLTWDFTVASERNLTERVLHIRDDALAALGDNTPADGIVQGEAPTISNITVSDRVGDENIAREVRGVITVPSYLNIPNGPAGSRFYYTPSTDGLYGDGLPDRNPIKGTQTFDFLCRIPRRAFDGAQDPATATKGNPQRPALYGHGLLGSQSEGSGQVGAIIQEVGMIYCATDWIGMASHNFDPTKPFDTVYYDPPLGDVLNVLTLLIDMSNFTTLTDRVQQSLINFTYLGRAVMHPDGFCKLDAFKVGDQCLLDRTELYYDGNSQGGIIGGALMAVSPDIKAGVLGVPGMNYSTLLSRSVDFDLYATFFYASYQASLDQQFVLSLIQMLWDRAENNGYAWSLAAGKNLPGASPKRVLLHPAFGDHQVTMTTAEVMARTIGAGVHCPAVARGSSPQRGRGVYDLVNAAIGLDPLDLNRRHPDDEPYYAIPCLSNPHVGNALVVWDSGPTLRADGTPRNDADDSGEKLSGVAPPPVTNTPPRPELGYGADPHEYPRSTAASRQQKDAFYHPNGAVVDTCGGKPCATRKFEP</sequence>
<evidence type="ECO:0008006" key="5">
    <source>
        <dbReference type="Google" id="ProtNLM"/>
    </source>
</evidence>